<comment type="caution">
    <text evidence="1">The sequence shown here is derived from an EMBL/GenBank/DDBJ whole genome shotgun (WGS) entry which is preliminary data.</text>
</comment>
<keyword evidence="1" id="KW-0282">Flagellum</keyword>
<dbReference type="Pfam" id="PF07309">
    <property type="entry name" value="FlaF"/>
    <property type="match status" value="1"/>
</dbReference>
<dbReference type="AlphaFoldDB" id="A0A7W9BKU3"/>
<dbReference type="RefSeq" id="WP_183528454.1">
    <property type="nucleotide sequence ID" value="NZ_JACIJM010000005.1"/>
</dbReference>
<evidence type="ECO:0000313" key="1">
    <source>
        <dbReference type="EMBL" id="MBB5722295.1"/>
    </source>
</evidence>
<accession>A0A7W9BKU3</accession>
<keyword evidence="1" id="KW-0969">Cilium</keyword>
<keyword evidence="1" id="KW-0966">Cell projection</keyword>
<reference evidence="1 2" key="1">
    <citation type="submission" date="2020-08" db="EMBL/GenBank/DDBJ databases">
        <title>Genomic Encyclopedia of Type Strains, Phase IV (KMG-IV): sequencing the most valuable type-strain genomes for metagenomic binning, comparative biology and taxonomic classification.</title>
        <authorList>
            <person name="Goeker M."/>
        </authorList>
    </citation>
    <scope>NUCLEOTIDE SEQUENCE [LARGE SCALE GENOMIC DNA]</scope>
    <source>
        <strain evidence="1 2">DSM 101064</strain>
    </source>
</reference>
<gene>
    <name evidence="1" type="ORF">FHS72_001921</name>
</gene>
<dbReference type="GO" id="GO:0044781">
    <property type="term" value="P:bacterial-type flagellum organization"/>
    <property type="evidence" value="ECO:0007669"/>
    <property type="project" value="InterPro"/>
</dbReference>
<dbReference type="NCBIfam" id="NF009435">
    <property type="entry name" value="PRK12794.1"/>
    <property type="match status" value="1"/>
</dbReference>
<dbReference type="Proteomes" id="UP000535415">
    <property type="component" value="Unassembled WGS sequence"/>
</dbReference>
<organism evidence="1 2">
    <name type="scientific">Yoonia ponticola</name>
    <dbReference type="NCBI Taxonomy" id="1524255"/>
    <lineage>
        <taxon>Bacteria</taxon>
        <taxon>Pseudomonadati</taxon>
        <taxon>Pseudomonadota</taxon>
        <taxon>Alphaproteobacteria</taxon>
        <taxon>Rhodobacterales</taxon>
        <taxon>Paracoccaceae</taxon>
        <taxon>Yoonia</taxon>
    </lineage>
</organism>
<dbReference type="InterPro" id="IPR010845">
    <property type="entry name" value="FlaF"/>
</dbReference>
<keyword evidence="2" id="KW-1185">Reference proteome</keyword>
<protein>
    <submittedName>
        <fullName evidence="1">Flagellar protein FlaF</fullName>
    </submittedName>
</protein>
<name>A0A7W9BKU3_9RHOB</name>
<sequence length="124" mass="13862">MNAIELARQAYAPTNAPFKSHRSVEAQVIGNVTARLRVASNRRDRDFPKFAEALNDNRKLWNTLAIDVAASENELPPSLRAQIFYLAKFTEIFSAKILRKNTAADALIEINTSVMRGLNMGQSK</sequence>
<evidence type="ECO:0000313" key="2">
    <source>
        <dbReference type="Proteomes" id="UP000535415"/>
    </source>
</evidence>
<proteinExistence type="predicted"/>
<dbReference type="EMBL" id="JACIJM010000005">
    <property type="protein sequence ID" value="MBB5722295.1"/>
    <property type="molecule type" value="Genomic_DNA"/>
</dbReference>